<feature type="region of interest" description="Disordered" evidence="1">
    <location>
        <begin position="305"/>
        <end position="338"/>
    </location>
</feature>
<feature type="transmembrane region" description="Helical" evidence="2">
    <location>
        <begin position="59"/>
        <end position="81"/>
    </location>
</feature>
<dbReference type="EMBL" id="JAWWNJ010000001">
    <property type="protein sequence ID" value="KAK7063507.1"/>
    <property type="molecule type" value="Genomic_DNA"/>
</dbReference>
<dbReference type="PANTHER" id="PTHR40465:SF1">
    <property type="entry name" value="DUF6534 DOMAIN-CONTAINING PROTEIN"/>
    <property type="match status" value="1"/>
</dbReference>
<feature type="transmembrane region" description="Helical" evidence="2">
    <location>
        <begin position="101"/>
        <end position="122"/>
    </location>
</feature>
<evidence type="ECO:0000256" key="2">
    <source>
        <dbReference type="SAM" id="Phobius"/>
    </source>
</evidence>
<keyword evidence="4" id="KW-1185">Reference proteome</keyword>
<feature type="transmembrane region" description="Helical" evidence="2">
    <location>
        <begin position="24"/>
        <end position="47"/>
    </location>
</feature>
<feature type="transmembrane region" description="Helical" evidence="2">
    <location>
        <begin position="213"/>
        <end position="233"/>
    </location>
</feature>
<protein>
    <submittedName>
        <fullName evidence="3">Uncharacterized protein</fullName>
    </submittedName>
</protein>
<proteinExistence type="predicted"/>
<feature type="transmembrane region" description="Helical" evidence="2">
    <location>
        <begin position="170"/>
        <end position="193"/>
    </location>
</feature>
<dbReference type="PANTHER" id="PTHR40465">
    <property type="entry name" value="CHROMOSOME 1, WHOLE GENOME SHOTGUN SEQUENCE"/>
    <property type="match status" value="1"/>
</dbReference>
<keyword evidence="2" id="KW-0812">Transmembrane</keyword>
<keyword evidence="2" id="KW-0472">Membrane</keyword>
<gene>
    <name evidence="3" type="ORF">R3P38DRAFT_3119</name>
</gene>
<evidence type="ECO:0000313" key="3">
    <source>
        <dbReference type="EMBL" id="KAK7063507.1"/>
    </source>
</evidence>
<dbReference type="AlphaFoldDB" id="A0AAW0EHG6"/>
<feature type="compositionally biased region" description="Basic and acidic residues" evidence="1">
    <location>
        <begin position="329"/>
        <end position="338"/>
    </location>
</feature>
<evidence type="ECO:0000256" key="1">
    <source>
        <dbReference type="SAM" id="MobiDB-lite"/>
    </source>
</evidence>
<evidence type="ECO:0000313" key="4">
    <source>
        <dbReference type="Proteomes" id="UP001362999"/>
    </source>
</evidence>
<accession>A0AAW0EHG6</accession>
<comment type="caution">
    <text evidence="3">The sequence shown here is derived from an EMBL/GenBank/DDBJ whole genome shotgun (WGS) entry which is preliminary data.</text>
</comment>
<sequence>MHPSPHSHLISRQPPVVVTHVVGAWNFATCFSLFFQGILYAHFAEYLHLSKRDSLRFKLFVMGLAFLTTLKSFHAVAILWVQNVVNVTDVEAVLRIRETAWVFHITLLLEAIGSTYVELFFCYRLWTISRDIHLVLICVVIFVFAFVAAIIATCFVFTKEAHSQLAWTWVMAHLGAMAAGDILLTASMITYLLREKSGSIPSHKQQSCSIIEFVGWLIMQSAAPATICVLVEFGLTARLHSMALRKQLTGLKIGNTILNMLLPQIYAWLALRSINSRERAFIEAETKRYTAASDLGTFVSVRPEMAKTEDSADQVRGAEANVGEGKGNSNEESRIRTA</sequence>
<organism evidence="3 4">
    <name type="scientific">Favolaschia claudopus</name>
    <dbReference type="NCBI Taxonomy" id="2862362"/>
    <lineage>
        <taxon>Eukaryota</taxon>
        <taxon>Fungi</taxon>
        <taxon>Dikarya</taxon>
        <taxon>Basidiomycota</taxon>
        <taxon>Agaricomycotina</taxon>
        <taxon>Agaricomycetes</taxon>
        <taxon>Agaricomycetidae</taxon>
        <taxon>Agaricales</taxon>
        <taxon>Marasmiineae</taxon>
        <taxon>Mycenaceae</taxon>
        <taxon>Favolaschia</taxon>
    </lineage>
</organism>
<dbReference type="Proteomes" id="UP001362999">
    <property type="component" value="Unassembled WGS sequence"/>
</dbReference>
<keyword evidence="2" id="KW-1133">Transmembrane helix</keyword>
<feature type="transmembrane region" description="Helical" evidence="2">
    <location>
        <begin position="134"/>
        <end position="158"/>
    </location>
</feature>
<name>A0AAW0EHG6_9AGAR</name>
<reference evidence="3 4" key="1">
    <citation type="journal article" date="2024" name="J Genomics">
        <title>Draft genome sequencing and assembly of Favolaschia claudopus CIRM-BRFM 2984 isolated from oak limbs.</title>
        <authorList>
            <person name="Navarro D."/>
            <person name="Drula E."/>
            <person name="Chaduli D."/>
            <person name="Cazenave R."/>
            <person name="Ahrendt S."/>
            <person name="Wang J."/>
            <person name="Lipzen A."/>
            <person name="Daum C."/>
            <person name="Barry K."/>
            <person name="Grigoriev I.V."/>
            <person name="Favel A."/>
            <person name="Rosso M.N."/>
            <person name="Martin F."/>
        </authorList>
    </citation>
    <scope>NUCLEOTIDE SEQUENCE [LARGE SCALE GENOMIC DNA]</scope>
    <source>
        <strain evidence="3 4">CIRM-BRFM 2984</strain>
    </source>
</reference>